<evidence type="ECO:0000313" key="2">
    <source>
        <dbReference type="EMBL" id="KAK5068376.1"/>
    </source>
</evidence>
<accession>A0ABR0JQY8</accession>
<evidence type="ECO:0000313" key="3">
    <source>
        <dbReference type="Proteomes" id="UP001345691"/>
    </source>
</evidence>
<feature type="compositionally biased region" description="Basic and acidic residues" evidence="1">
    <location>
        <begin position="481"/>
        <end position="492"/>
    </location>
</feature>
<sequence length="1551" mass="171788">MGANTSKIDDDIIALDECNNRGPALPTAATTLTPHYERLPPVESRETIRSQARCLRRWHLLDGSDDLYESLPADQAWDGSSAALRSHQSHDALKPCTPQLAQTAALDAPTVNTADPLVRPDITLNNVANTTLPSVGPTVPTACIPAKRAGSPMPGHQTKRRLTITPKAVEIAGLAVPQGNADSALTEAVEDEQNILDCKFDWSEALNEHNIITTGLPPLESDPLSKKLDQKGFLLYQDEDFNFAESIDDEGYQSITTGLSDGSEYPADEQEAQLVRMLAAFQGDNISISQPTTAASVFTNSTVEIGEQDDTLEEARQWMLRDQEAGAERSRLLREKAIRQNLQRGQILGSATTSTTVVLEDDGSDMDIVDDEVKEGQGESGPDEGMLPFAESGQNNRDVEDINTGHEPNTEELLDVVQQHVSQITSSTQYISEDTSKSHRPRKDPSALNPASRAAAEQFRTQSRHLGHITQKPAQASEDTLQERERRLRELTKTNPGTKSSLGHSVSSPNLSNQFTEDDIGRPRQVESNDTSTRLSRAQSRNDGHSAPIVADSRSHNLAKRDPQRPHLSGLDMLAMKRGTALKADRHYPSDTGSHEAHQHEHYNSQASGKEPSQEISELDLGHTRRSDTINCADTDSMTTEPLPESAWLCNHNEADQNNPSHQRLSGLDMLASRREPVSPASTREHQHIPRAKAPTTKPPGAIAGLTLPPNFEKFSEDEQKVILDHETAKARKRDLEQIDRTTHSIGLLRCLGTFTETESNELDEVRKYIAQVVDRGECGKVRRKRISDIKDNMRRRAQGFQEPPSEEIDKWLLRMFNIHKLNFVKEELARVDEIVAELGDVRRNMHTKRHSKADKRYKKKNVRFSEPMEDRGASRVQTPRPERRERPRYNGENATENRRLAQYAHQDRLREQLQAKLRLYDQASQPAEVIELPEQSDDTPESSRAHRSDGDESEEDDGAEFVYGPGRNASTSTLPNTAAISDIHNPRAVQDLKEINRLEDARQKESGTHATQRLNAAPASQRFDLELLENMKRKKVLGELGPSTSNQIFNAGAVEDDSEIDSSDDSDSEDDEEEDRQVFKYTIMATFAGIDIYKTADEYIMKSTYKLDSAMKHVSAIIQSVFKHFPPKGGERDGQFKLDATYEDGLMRQHLMTGKDYDVEARVWIEKEIVDLDKKAFRCAKRKKVITDRALYTVVWEKIITPVVEEAEAAADGNADDADSLFGDESPRQTTNEPVVTTIPNNEIAYFTSSILANRYAKNIYMAWHYQFLSGVQNEGYRRLEDEAMEEDLERLGSFGLFSREESFQRVEDGRRVEEKFKVFLLFSSPSVAYNSSTCATGCSPFDLVLKNCIYFNAPANSSDTSWYPDFVQCTCSAGGDLTVRLGYLSNCVVCDQVGLGTNNLTTYQDWDVICGEWQTEGFQSAVSVISTWDDAMFTSFFSASILPELQKGAHGTTGVAVATVTASVSSENLGTKSNSAVAPLTSATTTGLNSASTTQTSLTQTQSVKSGATSAAPGATTTTSKGDGAARKTYSSLVSSMAMLAAMVSWLLG</sequence>
<proteinExistence type="predicted"/>
<feature type="compositionally biased region" description="Polar residues" evidence="1">
    <location>
        <begin position="969"/>
        <end position="980"/>
    </location>
</feature>
<feature type="compositionally biased region" description="Polar residues" evidence="1">
    <location>
        <begin position="528"/>
        <end position="541"/>
    </location>
</feature>
<feature type="compositionally biased region" description="Low complexity" evidence="1">
    <location>
        <begin position="1494"/>
        <end position="1524"/>
    </location>
</feature>
<feature type="region of interest" description="Disordered" evidence="1">
    <location>
        <begin position="1488"/>
        <end position="1527"/>
    </location>
</feature>
<feature type="compositionally biased region" description="Basic residues" evidence="1">
    <location>
        <begin position="846"/>
        <end position="863"/>
    </location>
</feature>
<dbReference type="Proteomes" id="UP001345691">
    <property type="component" value="Unassembled WGS sequence"/>
</dbReference>
<feature type="compositionally biased region" description="Acidic residues" evidence="1">
    <location>
        <begin position="1211"/>
        <end position="1220"/>
    </location>
</feature>
<evidence type="ECO:0000256" key="1">
    <source>
        <dbReference type="SAM" id="MobiDB-lite"/>
    </source>
</evidence>
<protein>
    <submittedName>
        <fullName evidence="2">Uncharacterized protein</fullName>
    </submittedName>
</protein>
<feature type="region of interest" description="Disordered" evidence="1">
    <location>
        <begin position="926"/>
        <end position="986"/>
    </location>
</feature>
<feature type="region of interest" description="Disordered" evidence="1">
    <location>
        <begin position="846"/>
        <end position="901"/>
    </location>
</feature>
<feature type="region of interest" description="Disordered" evidence="1">
    <location>
        <begin position="373"/>
        <end position="406"/>
    </location>
</feature>
<feature type="region of interest" description="Disordered" evidence="1">
    <location>
        <begin position="427"/>
        <end position="571"/>
    </location>
</feature>
<feature type="region of interest" description="Disordered" evidence="1">
    <location>
        <begin position="1040"/>
        <end position="1076"/>
    </location>
</feature>
<feature type="compositionally biased region" description="Polar residues" evidence="1">
    <location>
        <begin position="629"/>
        <end position="640"/>
    </location>
</feature>
<dbReference type="EMBL" id="JAVRRF010000001">
    <property type="protein sequence ID" value="KAK5068376.1"/>
    <property type="molecule type" value="Genomic_DNA"/>
</dbReference>
<feature type="region of interest" description="Disordered" evidence="1">
    <location>
        <begin position="1211"/>
        <end position="1235"/>
    </location>
</feature>
<reference evidence="2 3" key="1">
    <citation type="submission" date="2023-08" db="EMBL/GenBank/DDBJ databases">
        <title>Black Yeasts Isolated from many extreme environments.</title>
        <authorList>
            <person name="Coleine C."/>
            <person name="Stajich J.E."/>
            <person name="Selbmann L."/>
        </authorList>
    </citation>
    <scope>NUCLEOTIDE SEQUENCE [LARGE SCALE GENOMIC DNA]</scope>
    <source>
        <strain evidence="2 3">CCFEE 6328</strain>
    </source>
</reference>
<organism evidence="2 3">
    <name type="scientific">Exophiala sideris</name>
    <dbReference type="NCBI Taxonomy" id="1016849"/>
    <lineage>
        <taxon>Eukaryota</taxon>
        <taxon>Fungi</taxon>
        <taxon>Dikarya</taxon>
        <taxon>Ascomycota</taxon>
        <taxon>Pezizomycotina</taxon>
        <taxon>Eurotiomycetes</taxon>
        <taxon>Chaetothyriomycetidae</taxon>
        <taxon>Chaetothyriales</taxon>
        <taxon>Herpotrichiellaceae</taxon>
        <taxon>Exophiala</taxon>
    </lineage>
</organism>
<feature type="compositionally biased region" description="Basic and acidic residues" evidence="1">
    <location>
        <begin position="553"/>
        <end position="565"/>
    </location>
</feature>
<feature type="region of interest" description="Disordered" evidence="1">
    <location>
        <begin position="585"/>
        <end position="643"/>
    </location>
</feature>
<feature type="region of interest" description="Disordered" evidence="1">
    <location>
        <begin position="679"/>
        <end position="701"/>
    </location>
</feature>
<feature type="compositionally biased region" description="Basic and acidic residues" evidence="1">
    <location>
        <begin position="881"/>
        <end position="901"/>
    </location>
</feature>
<feature type="compositionally biased region" description="Acidic residues" evidence="1">
    <location>
        <begin position="1055"/>
        <end position="1076"/>
    </location>
</feature>
<feature type="compositionally biased region" description="Basic and acidic residues" evidence="1">
    <location>
        <begin position="585"/>
        <end position="603"/>
    </location>
</feature>
<name>A0ABR0JQY8_9EURO</name>
<gene>
    <name evidence="2" type="ORF">LTR69_000494</name>
</gene>
<feature type="compositionally biased region" description="Basic and acidic residues" evidence="1">
    <location>
        <begin position="679"/>
        <end position="688"/>
    </location>
</feature>
<comment type="caution">
    <text evidence="2">The sequence shown here is derived from an EMBL/GenBank/DDBJ whole genome shotgun (WGS) entry which is preliminary data.</text>
</comment>
<feature type="compositionally biased region" description="Basic and acidic residues" evidence="1">
    <location>
        <begin position="942"/>
        <end position="951"/>
    </location>
</feature>
<keyword evidence="3" id="KW-1185">Reference proteome</keyword>
<feature type="compositionally biased region" description="Polar residues" evidence="1">
    <location>
        <begin position="493"/>
        <end position="515"/>
    </location>
</feature>